<reference evidence="3" key="1">
    <citation type="submission" date="2025-08" db="UniProtKB">
        <authorList>
            <consortium name="RefSeq"/>
        </authorList>
    </citation>
    <scope>IDENTIFICATION</scope>
</reference>
<accession>A0AAJ6YJN6</accession>
<evidence type="ECO:0000313" key="2">
    <source>
        <dbReference type="Proteomes" id="UP000695007"/>
    </source>
</evidence>
<gene>
    <name evidence="3" type="primary">LOC105363331</name>
</gene>
<dbReference type="PANTHER" id="PTHR21398:SF22">
    <property type="entry name" value="IP12060P-RELATED"/>
    <property type="match status" value="1"/>
</dbReference>
<feature type="chain" id="PRO_5042511980" evidence="1">
    <location>
        <begin position="28"/>
        <end position="229"/>
    </location>
</feature>
<dbReference type="RefSeq" id="XP_011499301.1">
    <property type="nucleotide sequence ID" value="XM_011500999.1"/>
</dbReference>
<protein>
    <submittedName>
        <fullName evidence="3">LOW QUALITY PROTEIN: uncharacterized protein LOC105363331</fullName>
    </submittedName>
</protein>
<dbReference type="KEGG" id="csol:105363331"/>
<keyword evidence="2" id="KW-1185">Reference proteome</keyword>
<dbReference type="SMART" id="SM00718">
    <property type="entry name" value="DM4_12"/>
    <property type="match status" value="1"/>
</dbReference>
<dbReference type="GeneID" id="105363331"/>
<dbReference type="Pfam" id="PF07841">
    <property type="entry name" value="DM4_12"/>
    <property type="match status" value="1"/>
</dbReference>
<evidence type="ECO:0000313" key="3">
    <source>
        <dbReference type="RefSeq" id="XP_011499301.1"/>
    </source>
</evidence>
<organism evidence="2 3">
    <name type="scientific">Ceratosolen solmsi marchali</name>
    <dbReference type="NCBI Taxonomy" id="326594"/>
    <lineage>
        <taxon>Eukaryota</taxon>
        <taxon>Metazoa</taxon>
        <taxon>Ecdysozoa</taxon>
        <taxon>Arthropoda</taxon>
        <taxon>Hexapoda</taxon>
        <taxon>Insecta</taxon>
        <taxon>Pterygota</taxon>
        <taxon>Neoptera</taxon>
        <taxon>Endopterygota</taxon>
        <taxon>Hymenoptera</taxon>
        <taxon>Apocrita</taxon>
        <taxon>Proctotrupomorpha</taxon>
        <taxon>Chalcidoidea</taxon>
        <taxon>Agaonidae</taxon>
        <taxon>Agaoninae</taxon>
        <taxon>Ceratosolen</taxon>
    </lineage>
</organism>
<dbReference type="Proteomes" id="UP000695007">
    <property type="component" value="Unplaced"/>
</dbReference>
<evidence type="ECO:0000256" key="1">
    <source>
        <dbReference type="SAM" id="SignalP"/>
    </source>
</evidence>
<sequence length="229" mass="26091">MALLKCPRIRQGLAAVLLIVSMTRAAATQNSEMASIMHRPIRAISYPSSSNMGIFFALAVPLEDPLKSVSLSYFFEANYGLPSTQTLSAWRRRRAVRRAVWRVVKRVVMRVVRRKCSRRRRRRRRVDKGRRSIDRSTVYAVLQSKFESAGFPGHECLLRSICEASEYPLEHNGMLGDIFHIVFSPSSSRPEDHLPDGIIEAELKGRNGTCFDYYMLCPLGLFDLIGILR</sequence>
<dbReference type="AlphaFoldDB" id="A0AAJ6YJN6"/>
<proteinExistence type="predicted"/>
<name>A0AAJ6YJN6_9HYME</name>
<keyword evidence="1" id="KW-0732">Signal</keyword>
<feature type="signal peptide" evidence="1">
    <location>
        <begin position="1"/>
        <end position="27"/>
    </location>
</feature>
<dbReference type="InterPro" id="IPR006631">
    <property type="entry name" value="DM4_12"/>
</dbReference>
<dbReference type="PANTHER" id="PTHR21398">
    <property type="entry name" value="AGAP007094-PA"/>
    <property type="match status" value="1"/>
</dbReference>